<dbReference type="NCBIfam" id="TIGR00815">
    <property type="entry name" value="sulP"/>
    <property type="match status" value="1"/>
</dbReference>
<evidence type="ECO:0000256" key="5">
    <source>
        <dbReference type="SAM" id="Phobius"/>
    </source>
</evidence>
<feature type="transmembrane region" description="Helical" evidence="5">
    <location>
        <begin position="213"/>
        <end position="234"/>
    </location>
</feature>
<feature type="transmembrane region" description="Helical" evidence="5">
    <location>
        <begin position="397"/>
        <end position="428"/>
    </location>
</feature>
<proteinExistence type="predicted"/>
<accession>A0A059ZTH1</accession>
<evidence type="ECO:0000313" key="8">
    <source>
        <dbReference type="Proteomes" id="UP000005522"/>
    </source>
</evidence>
<feature type="transmembrane region" description="Helical" evidence="5">
    <location>
        <begin position="108"/>
        <end position="126"/>
    </location>
</feature>
<feature type="transmembrane region" description="Helical" evidence="5">
    <location>
        <begin position="267"/>
        <end position="290"/>
    </location>
</feature>
<dbReference type="GO" id="GO:0055085">
    <property type="term" value="P:transmembrane transport"/>
    <property type="evidence" value="ECO:0007669"/>
    <property type="project" value="InterPro"/>
</dbReference>
<dbReference type="InterPro" id="IPR036513">
    <property type="entry name" value="STAS_dom_sf"/>
</dbReference>
<dbReference type="PANTHER" id="PTHR11814">
    <property type="entry name" value="SULFATE TRANSPORTER"/>
    <property type="match status" value="1"/>
</dbReference>
<evidence type="ECO:0000256" key="4">
    <source>
        <dbReference type="ARBA" id="ARBA00023136"/>
    </source>
</evidence>
<feature type="transmembrane region" description="Helical" evidence="5">
    <location>
        <begin position="82"/>
        <end position="102"/>
    </location>
</feature>
<dbReference type="InterPro" id="IPR002645">
    <property type="entry name" value="STAS_dom"/>
</dbReference>
<dbReference type="eggNOG" id="COG0659">
    <property type="taxonomic scope" value="Bacteria"/>
</dbReference>
<gene>
    <name evidence="7" type="ORF">Acaty_c2281</name>
</gene>
<dbReference type="KEGG" id="acz:Acaty_c2281"/>
<dbReference type="PROSITE" id="PS50801">
    <property type="entry name" value="STAS"/>
    <property type="match status" value="1"/>
</dbReference>
<dbReference type="GeneID" id="92932352"/>
<comment type="subcellular location">
    <subcellularLocation>
        <location evidence="1">Membrane</location>
        <topology evidence="1">Multi-pass membrane protein</topology>
    </subcellularLocation>
</comment>
<evidence type="ECO:0000256" key="1">
    <source>
        <dbReference type="ARBA" id="ARBA00004141"/>
    </source>
</evidence>
<dbReference type="Gene3D" id="3.30.750.24">
    <property type="entry name" value="STAS domain"/>
    <property type="match status" value="1"/>
</dbReference>
<feature type="transmembrane region" description="Helical" evidence="5">
    <location>
        <begin position="138"/>
        <end position="160"/>
    </location>
</feature>
<dbReference type="EMBL" id="CP005986">
    <property type="protein sequence ID" value="AIA56134.1"/>
    <property type="molecule type" value="Genomic_DNA"/>
</dbReference>
<dbReference type="HOGENOM" id="CLU_003182_13_1_6"/>
<dbReference type="InterPro" id="IPR001902">
    <property type="entry name" value="SLC26A/SulP_fam"/>
</dbReference>
<evidence type="ECO:0000259" key="6">
    <source>
        <dbReference type="PROSITE" id="PS50801"/>
    </source>
</evidence>
<dbReference type="InterPro" id="IPR011547">
    <property type="entry name" value="SLC26A/SulP_dom"/>
</dbReference>
<dbReference type="CDD" id="cd07042">
    <property type="entry name" value="STAS_SulP_like_sulfate_transporter"/>
    <property type="match status" value="1"/>
</dbReference>
<feature type="domain" description="STAS" evidence="6">
    <location>
        <begin position="451"/>
        <end position="565"/>
    </location>
</feature>
<feature type="transmembrane region" description="Helical" evidence="5">
    <location>
        <begin position="188"/>
        <end position="206"/>
    </location>
</feature>
<feature type="transmembrane region" description="Helical" evidence="5">
    <location>
        <begin position="61"/>
        <end position="77"/>
    </location>
</feature>
<feature type="transmembrane region" description="Helical" evidence="5">
    <location>
        <begin position="340"/>
        <end position="359"/>
    </location>
</feature>
<keyword evidence="4 5" id="KW-0472">Membrane</keyword>
<keyword evidence="3 5" id="KW-1133">Transmembrane helix</keyword>
<evidence type="ECO:0000256" key="3">
    <source>
        <dbReference type="ARBA" id="ARBA00022989"/>
    </source>
</evidence>
<dbReference type="RefSeq" id="WP_004868723.1">
    <property type="nucleotide sequence ID" value="NZ_CP005986.1"/>
</dbReference>
<organism evidence="7 8">
    <name type="scientific">Acidithiobacillus caldus (strain ATCC 51756 / DSM 8584 / KU)</name>
    <dbReference type="NCBI Taxonomy" id="637389"/>
    <lineage>
        <taxon>Bacteria</taxon>
        <taxon>Pseudomonadati</taxon>
        <taxon>Pseudomonadota</taxon>
        <taxon>Acidithiobacillia</taxon>
        <taxon>Acidithiobacillales</taxon>
        <taxon>Acidithiobacillaceae</taxon>
        <taxon>Acidithiobacillus</taxon>
    </lineage>
</organism>
<evidence type="ECO:0000256" key="2">
    <source>
        <dbReference type="ARBA" id="ARBA00022692"/>
    </source>
</evidence>
<dbReference type="Pfam" id="PF00916">
    <property type="entry name" value="Sulfate_transp"/>
    <property type="match status" value="1"/>
</dbReference>
<keyword evidence="2 5" id="KW-0812">Transmembrane</keyword>
<feature type="transmembrane region" description="Helical" evidence="5">
    <location>
        <begin position="34"/>
        <end position="55"/>
    </location>
</feature>
<dbReference type="AlphaFoldDB" id="A0A059ZTH1"/>
<dbReference type="GO" id="GO:0016020">
    <property type="term" value="C:membrane"/>
    <property type="evidence" value="ECO:0007669"/>
    <property type="project" value="UniProtKB-SubCell"/>
</dbReference>
<reference evidence="7 8" key="1">
    <citation type="journal article" date="2009" name="J. Bacteriol.">
        <title>Draft genome sequence of the extremely acidophilic bacterium Acidithiobacillus caldus ATCC 51756 reveals metabolic versatility in the genus Acidithiobacillus.</title>
        <authorList>
            <person name="Valdes J."/>
            <person name="Quatrini R."/>
            <person name="Hallberg K."/>
            <person name="Dopson M."/>
            <person name="Valenzuela P.D."/>
            <person name="Holmes D.S."/>
        </authorList>
    </citation>
    <scope>NUCLEOTIDE SEQUENCE [LARGE SCALE GENOMIC DNA]</scope>
    <source>
        <strain evidence="8">ATCC 51756 / DSM 8584 / KU</strain>
    </source>
</reference>
<dbReference type="SUPFAM" id="SSF52091">
    <property type="entry name" value="SpoIIaa-like"/>
    <property type="match status" value="1"/>
</dbReference>
<dbReference type="Pfam" id="PF01740">
    <property type="entry name" value="STAS"/>
    <property type="match status" value="1"/>
</dbReference>
<name>A0A059ZTH1_ACICK</name>
<sequence length="600" mass="65124">MSRTMSVNPLWLFQIFPWLRWWPRVGRDSLRADLIAGLTGAIIVLPQGVAFAVIAGLPPEYGLYTAMVPAVIAALFGSSWHLVSGPTTAISIVVFGALSVMAEPGTAHYIELALTLTFLTGLFQLAMGVARLGAVVNFISHTVVVGFTAGAAILIASSQIKNFFGVDLPRGAGFAETIWTFAHRLQEINPYVLAVAMVTLLTGILIRRYAPRVPYMIAAMLAGSLVAFLLNHFLGDSRTGIRLLGALPARLPPLSLPDFDPKALSQLAPAALAVAMLGLTEAVSIARAVAARAEQRIDGNQEFIGQGLSNVVGSFFSAYASSGSFNRSGLNYEAGARTPLAAVFASVALGAILLLVAPLMAFLPIASMAAVLFLVAYGLIDFHHIRGILRASKRETAILLTTFLSTLFVQLEFAIYLGVMLSLIFYLLRTSKPNVASVTPDPESPYRPLVARLDLPQCPQVLMVRIDGSLFFGAVNHVEQRLGELAQQFPERRVLVINGRSINFVDIAGAETLVQEARRWRRRGGDLYIYGLKPAAMAILERGHFLDELGRDRVLNNRDEVIRRLYPDLDPEICARCTARIFTECRQGESKVHRLTSAGT</sequence>
<protein>
    <submittedName>
        <fullName evidence="7">Sulfate permease</fullName>
    </submittedName>
</protein>
<dbReference type="Proteomes" id="UP000005522">
    <property type="component" value="Chromosome"/>
</dbReference>
<evidence type="ECO:0000313" key="7">
    <source>
        <dbReference type="EMBL" id="AIA56134.1"/>
    </source>
</evidence>
<feature type="transmembrane region" description="Helical" evidence="5">
    <location>
        <begin position="365"/>
        <end position="385"/>
    </location>
</feature>